<protein>
    <submittedName>
        <fullName evidence="3">Mannose-1-phosphate guanylyltransferase</fullName>
        <ecNumber evidence="3">2.7.7.13</ecNumber>
    </submittedName>
</protein>
<dbReference type="STRING" id="573413.Spirs_3733"/>
<feature type="domain" description="Nucleotidyl transferase" evidence="1">
    <location>
        <begin position="14"/>
        <end position="300"/>
    </location>
</feature>
<dbReference type="PANTHER" id="PTHR46390">
    <property type="entry name" value="MANNOSE-1-PHOSPHATE GUANYLYLTRANSFERASE"/>
    <property type="match status" value="1"/>
</dbReference>
<dbReference type="HOGENOM" id="CLU_035527_0_1_12"/>
<keyword evidence="3" id="KW-0808">Transferase</keyword>
<evidence type="ECO:0000259" key="1">
    <source>
        <dbReference type="Pfam" id="PF00483"/>
    </source>
</evidence>
<dbReference type="SUPFAM" id="SSF159283">
    <property type="entry name" value="Guanosine diphospho-D-mannose pyrophosphorylase/mannose-6-phosphate isomerase linker domain"/>
    <property type="match status" value="1"/>
</dbReference>
<dbReference type="OrthoDB" id="9806359at2"/>
<dbReference type="InterPro" id="IPR049577">
    <property type="entry name" value="GMPP_N"/>
</dbReference>
<accession>E1R7W4</accession>
<evidence type="ECO:0000313" key="3">
    <source>
        <dbReference type="EMBL" id="ADK82819.1"/>
    </source>
</evidence>
<reference evidence="3 4" key="1">
    <citation type="journal article" date="2010" name="Stand. Genomic Sci.">
        <title>Complete genome sequence of Spirochaeta smaragdinae type strain (SEBR 4228).</title>
        <authorList>
            <person name="Mavromatis K."/>
            <person name="Yasawong M."/>
            <person name="Chertkov O."/>
            <person name="Lapidus A."/>
            <person name="Lucas S."/>
            <person name="Nolan M."/>
            <person name="Del Rio T.G."/>
            <person name="Tice H."/>
            <person name="Cheng J.F."/>
            <person name="Pitluck S."/>
            <person name="Liolios K."/>
            <person name="Ivanova N."/>
            <person name="Tapia R."/>
            <person name="Han C."/>
            <person name="Bruce D."/>
            <person name="Goodwin L."/>
            <person name="Pati A."/>
            <person name="Chen A."/>
            <person name="Palaniappan K."/>
            <person name="Land M."/>
            <person name="Hauser L."/>
            <person name="Chang Y.J."/>
            <person name="Jeffries C.D."/>
            <person name="Detter J.C."/>
            <person name="Rohde M."/>
            <person name="Brambilla E."/>
            <person name="Spring S."/>
            <person name="Goker M."/>
            <person name="Sikorski J."/>
            <person name="Woyke T."/>
            <person name="Bristow J."/>
            <person name="Eisen J.A."/>
            <person name="Markowitz V."/>
            <person name="Hugenholtz P."/>
            <person name="Klenk H.P."/>
            <person name="Kyrpides N.C."/>
        </authorList>
    </citation>
    <scope>NUCLEOTIDE SEQUENCE [LARGE SCALE GENOMIC DNA]</scope>
    <source>
        <strain evidence="4">DSM 11293 / JCM 15392 / SEBR 4228</strain>
    </source>
</reference>
<dbReference type="InterPro" id="IPR029044">
    <property type="entry name" value="Nucleotide-diphossugar_trans"/>
</dbReference>
<dbReference type="InterPro" id="IPR051161">
    <property type="entry name" value="Mannose-6P_isomerase_type2"/>
</dbReference>
<dbReference type="EMBL" id="CP002116">
    <property type="protein sequence ID" value="ADK82819.1"/>
    <property type="molecule type" value="Genomic_DNA"/>
</dbReference>
<dbReference type="GO" id="GO:0004475">
    <property type="term" value="F:mannose-1-phosphate guanylyltransferase (GTP) activity"/>
    <property type="evidence" value="ECO:0007669"/>
    <property type="project" value="UniProtKB-EC"/>
</dbReference>
<dbReference type="EC" id="2.7.7.13" evidence="3"/>
<dbReference type="Gene3D" id="3.90.550.10">
    <property type="entry name" value="Spore Coat Polysaccharide Biosynthesis Protein SpsA, Chain A"/>
    <property type="match status" value="1"/>
</dbReference>
<evidence type="ECO:0000259" key="2">
    <source>
        <dbReference type="Pfam" id="PF22640"/>
    </source>
</evidence>
<name>E1R7W4_SEDSS</name>
<sequence>MSTTETTGVDNVCILAGGSGTRLWPASNSRRPKQFIPVHEGKSLLLLTVERALALGTGDLFIVTLDEQIDSVAEECAKLSVGKERIKLVAEPAPRNTAPAIAAAATILRNNHRSDETMAVLPSDHLITPTEAFAADMKAAASLASRGFLVTFGIHPSRPETGYGYIEAGEAVEGGRLVRRFREKPDLGTAEAFCRSGDFFWNSGMFCFRIDRFFEELEAGRADIAEVFSSIEVREPSQRLSGMDLFFRDPDVKEAYGRSPKESVDYAVMEKCRRTAMVEASFIWNDIGSWDELSQVIDNDLEISEQEGGKAIAIASEGCFVHSDLPVALCGVDDLIVVQENGVLLVCKKGEGQLVKKAVETFREKGFNRLL</sequence>
<dbReference type="Pfam" id="PF22640">
    <property type="entry name" value="ManC_GMP_beta-helix"/>
    <property type="match status" value="1"/>
</dbReference>
<dbReference type="eggNOG" id="COG0836">
    <property type="taxonomic scope" value="Bacteria"/>
</dbReference>
<dbReference type="KEGG" id="ssm:Spirs_3733"/>
<dbReference type="Proteomes" id="UP000002318">
    <property type="component" value="Chromosome"/>
</dbReference>
<keyword evidence="4" id="KW-1185">Reference proteome</keyword>
<dbReference type="GO" id="GO:0009298">
    <property type="term" value="P:GDP-mannose biosynthetic process"/>
    <property type="evidence" value="ECO:0007669"/>
    <property type="project" value="TreeGrafter"/>
</dbReference>
<dbReference type="AlphaFoldDB" id="E1R7W4"/>
<feature type="domain" description="MannoseP isomerase/GMP-like beta-helix" evidence="2">
    <location>
        <begin position="309"/>
        <end position="360"/>
    </location>
</feature>
<dbReference type="RefSeq" id="WP_013256278.1">
    <property type="nucleotide sequence ID" value="NC_014364.1"/>
</dbReference>
<keyword evidence="3" id="KW-0548">Nucleotidyltransferase</keyword>
<proteinExistence type="predicted"/>
<dbReference type="SUPFAM" id="SSF53448">
    <property type="entry name" value="Nucleotide-diphospho-sugar transferases"/>
    <property type="match status" value="1"/>
</dbReference>
<dbReference type="PANTHER" id="PTHR46390:SF1">
    <property type="entry name" value="MANNOSE-1-PHOSPHATE GUANYLYLTRANSFERASE"/>
    <property type="match status" value="1"/>
</dbReference>
<dbReference type="CDD" id="cd02509">
    <property type="entry name" value="GDP-M1P_Guanylyltransferase"/>
    <property type="match status" value="1"/>
</dbReference>
<gene>
    <name evidence="3" type="ordered locus">Spirs_3733</name>
</gene>
<dbReference type="InterPro" id="IPR054566">
    <property type="entry name" value="ManC/GMP-like_b-helix"/>
</dbReference>
<dbReference type="InterPro" id="IPR005835">
    <property type="entry name" value="NTP_transferase_dom"/>
</dbReference>
<dbReference type="Pfam" id="PF00483">
    <property type="entry name" value="NTP_transferase"/>
    <property type="match status" value="1"/>
</dbReference>
<evidence type="ECO:0000313" key="4">
    <source>
        <dbReference type="Proteomes" id="UP000002318"/>
    </source>
</evidence>
<organism evidence="3 4">
    <name type="scientific">Sediminispirochaeta smaragdinae (strain DSM 11293 / JCM 15392 / SEBR 4228)</name>
    <name type="common">Spirochaeta smaragdinae</name>
    <dbReference type="NCBI Taxonomy" id="573413"/>
    <lineage>
        <taxon>Bacteria</taxon>
        <taxon>Pseudomonadati</taxon>
        <taxon>Spirochaetota</taxon>
        <taxon>Spirochaetia</taxon>
        <taxon>Spirochaetales</taxon>
        <taxon>Spirochaetaceae</taxon>
        <taxon>Sediminispirochaeta</taxon>
    </lineage>
</organism>